<dbReference type="SMART" id="SM00060">
    <property type="entry name" value="FN3"/>
    <property type="match status" value="2"/>
</dbReference>
<dbReference type="PROSITE" id="PS50853">
    <property type="entry name" value="FN3"/>
    <property type="match status" value="1"/>
</dbReference>
<gene>
    <name evidence="6" type="ORF">GCM10010492_16380</name>
</gene>
<feature type="domain" description="Fibronectin type-III" evidence="5">
    <location>
        <begin position="414"/>
        <end position="505"/>
    </location>
</feature>
<name>A0ABN0TDS9_9PSEU</name>
<dbReference type="Gene3D" id="2.60.40.10">
    <property type="entry name" value="Immunoglobulins"/>
    <property type="match status" value="1"/>
</dbReference>
<evidence type="ECO:0000256" key="2">
    <source>
        <dbReference type="ARBA" id="ARBA00023326"/>
    </source>
</evidence>
<dbReference type="InterPro" id="IPR013783">
    <property type="entry name" value="Ig-like_fold"/>
</dbReference>
<dbReference type="InterPro" id="IPR036116">
    <property type="entry name" value="FN3_sf"/>
</dbReference>
<evidence type="ECO:0000313" key="7">
    <source>
        <dbReference type="Proteomes" id="UP001500416"/>
    </source>
</evidence>
<feature type="region of interest" description="Disordered" evidence="3">
    <location>
        <begin position="673"/>
        <end position="704"/>
    </location>
</feature>
<dbReference type="InterPro" id="IPR003961">
    <property type="entry name" value="FN3_dom"/>
</dbReference>
<keyword evidence="7" id="KW-1185">Reference proteome</keyword>
<dbReference type="CDD" id="cd00063">
    <property type="entry name" value="FN3"/>
    <property type="match status" value="1"/>
</dbReference>
<sequence length="704" mass="71383">MKTSSVTRTRAMIAVLVAACVGIVGVAAAGQPPVAPGLQFFQVGHWVYNAAFQTAFHVDGSTNQVDARVALPGVEPGAQVAQGERSGYVVERSRITVFDKSTLSVENAQTPPAAEVPVVLEVAGGPYLVYRNAGQVVRLGDPAATVPAGGPVSEPAVTGDGSVWLHRVDSGALCELPRGAAVLTCPAQVEPGHTGALTVVDDRPVLVDTTADALRTFDRDGFGPSVPLGVDLPATAQVASSTADGRLAVVDPDRARLHLIDTAGLDQRPVAEPVEVELPGNGRYSGPVATARVITLVDQARNEVLTYDSKGARKSVTKVPGKAGAPRLARGEDDRVYVENQDGSQVLVVDGEKGSVVTVDVGKAADDRSGERPTGSTTTTPSTTEPAPTTTTTPPVDDRKVTSRLTPPVARATAPGAPGDVGAEAGDASATVRWDPAPPNGAPVTAYHVSWNGGGTTVGGGTHSARLEGLANGVAHVFTVVAENEAGRGPGASSGSVVPLGVASAPDVTATTTFGGSTVTWTQPDLRGGTLVHYLVQLPGQPDRQVTGTTTDYTSFTGALGSLVTVRAITRYGPPGSPTSTGHPGTAVVPTLMGLPVVKFVGVRWSGAGRAIATVDVNNSGFPTTCKLSTFNLEGRPPVEVACGGVQEIAIDVPGVDPGRAVDLTLNASNANGNAQPATWRGVPAAGGGGGARRSGTSGGMAAR</sequence>
<dbReference type="Proteomes" id="UP001500416">
    <property type="component" value="Unassembled WGS sequence"/>
</dbReference>
<evidence type="ECO:0000256" key="4">
    <source>
        <dbReference type="SAM" id="SignalP"/>
    </source>
</evidence>
<feature type="compositionally biased region" description="Low complexity" evidence="3">
    <location>
        <begin position="373"/>
        <end position="395"/>
    </location>
</feature>
<feature type="chain" id="PRO_5045667931" description="Fibronectin type-III domain-containing protein" evidence="4">
    <location>
        <begin position="30"/>
        <end position="704"/>
    </location>
</feature>
<organism evidence="6 7">
    <name type="scientific">Saccharothrix mutabilis subsp. mutabilis</name>
    <dbReference type="NCBI Taxonomy" id="66855"/>
    <lineage>
        <taxon>Bacteria</taxon>
        <taxon>Bacillati</taxon>
        <taxon>Actinomycetota</taxon>
        <taxon>Actinomycetes</taxon>
        <taxon>Pseudonocardiales</taxon>
        <taxon>Pseudonocardiaceae</taxon>
        <taxon>Saccharothrix</taxon>
    </lineage>
</organism>
<dbReference type="SUPFAM" id="SSF49265">
    <property type="entry name" value="Fibronectin type III"/>
    <property type="match status" value="1"/>
</dbReference>
<reference evidence="6 7" key="1">
    <citation type="journal article" date="2019" name="Int. J. Syst. Evol. Microbiol.">
        <title>The Global Catalogue of Microorganisms (GCM) 10K type strain sequencing project: providing services to taxonomists for standard genome sequencing and annotation.</title>
        <authorList>
            <consortium name="The Broad Institute Genomics Platform"/>
            <consortium name="The Broad Institute Genome Sequencing Center for Infectious Disease"/>
            <person name="Wu L."/>
            <person name="Ma J."/>
        </authorList>
    </citation>
    <scope>NUCLEOTIDE SEQUENCE [LARGE SCALE GENOMIC DNA]</scope>
    <source>
        <strain evidence="6 7">JCM 3380</strain>
    </source>
</reference>
<keyword evidence="1" id="KW-0378">Hydrolase</keyword>
<evidence type="ECO:0000313" key="6">
    <source>
        <dbReference type="EMBL" id="GAA0219168.1"/>
    </source>
</evidence>
<feature type="region of interest" description="Disordered" evidence="3">
    <location>
        <begin position="361"/>
        <end position="428"/>
    </location>
</feature>
<feature type="signal peptide" evidence="4">
    <location>
        <begin position="1"/>
        <end position="29"/>
    </location>
</feature>
<accession>A0ABN0TDS9</accession>
<keyword evidence="4" id="KW-0732">Signal</keyword>
<proteinExistence type="predicted"/>
<evidence type="ECO:0000259" key="5">
    <source>
        <dbReference type="PROSITE" id="PS50853"/>
    </source>
</evidence>
<dbReference type="RefSeq" id="WP_343933045.1">
    <property type="nucleotide sequence ID" value="NZ_BAAABU010000003.1"/>
</dbReference>
<feature type="compositionally biased region" description="Gly residues" evidence="3">
    <location>
        <begin position="685"/>
        <end position="704"/>
    </location>
</feature>
<evidence type="ECO:0000256" key="3">
    <source>
        <dbReference type="SAM" id="MobiDB-lite"/>
    </source>
</evidence>
<keyword evidence="2" id="KW-0624">Polysaccharide degradation</keyword>
<dbReference type="SUPFAM" id="SSF63825">
    <property type="entry name" value="YWTD domain"/>
    <property type="match status" value="1"/>
</dbReference>
<dbReference type="EMBL" id="BAAABU010000003">
    <property type="protein sequence ID" value="GAA0219168.1"/>
    <property type="molecule type" value="Genomic_DNA"/>
</dbReference>
<keyword evidence="1" id="KW-0326">Glycosidase</keyword>
<evidence type="ECO:0000256" key="1">
    <source>
        <dbReference type="ARBA" id="ARBA00023295"/>
    </source>
</evidence>
<protein>
    <recommendedName>
        <fullName evidence="5">Fibronectin type-III domain-containing protein</fullName>
    </recommendedName>
</protein>
<keyword evidence="2" id="KW-0119">Carbohydrate metabolism</keyword>
<dbReference type="Pfam" id="PF00041">
    <property type="entry name" value="fn3"/>
    <property type="match status" value="1"/>
</dbReference>
<comment type="caution">
    <text evidence="6">The sequence shown here is derived from an EMBL/GenBank/DDBJ whole genome shotgun (WGS) entry which is preliminary data.</text>
</comment>